<comment type="caution">
    <text evidence="2">The sequence shown here is derived from an EMBL/GenBank/DDBJ whole genome shotgun (WGS) entry which is preliminary data.</text>
</comment>
<sequence length="77" mass="8142">MLSSVPRSCSMRALFDAPSNSEPKACTHCSEGNDDGSDGNDGTALRLDDEGKQEPPSVSRSSLQLYTVTTLVVALPQ</sequence>
<evidence type="ECO:0000313" key="2">
    <source>
        <dbReference type="EMBL" id="KAF9967955.1"/>
    </source>
</evidence>
<dbReference type="Proteomes" id="UP000738359">
    <property type="component" value="Unassembled WGS sequence"/>
</dbReference>
<evidence type="ECO:0000256" key="1">
    <source>
        <dbReference type="SAM" id="MobiDB-lite"/>
    </source>
</evidence>
<protein>
    <submittedName>
        <fullName evidence="2">Uncharacterized protein</fullName>
    </submittedName>
</protein>
<feature type="region of interest" description="Disordered" evidence="1">
    <location>
        <begin position="16"/>
        <end position="61"/>
    </location>
</feature>
<organism evidence="2 3">
    <name type="scientific">Mortierella alpina</name>
    <name type="common">Oleaginous fungus</name>
    <name type="synonym">Mortierella renispora</name>
    <dbReference type="NCBI Taxonomy" id="64518"/>
    <lineage>
        <taxon>Eukaryota</taxon>
        <taxon>Fungi</taxon>
        <taxon>Fungi incertae sedis</taxon>
        <taxon>Mucoromycota</taxon>
        <taxon>Mortierellomycotina</taxon>
        <taxon>Mortierellomycetes</taxon>
        <taxon>Mortierellales</taxon>
        <taxon>Mortierellaceae</taxon>
        <taxon>Mortierella</taxon>
    </lineage>
</organism>
<accession>A0A9P6JDU6</accession>
<dbReference type="EMBL" id="JAAAHY010000048">
    <property type="protein sequence ID" value="KAF9967955.1"/>
    <property type="molecule type" value="Genomic_DNA"/>
</dbReference>
<reference evidence="2" key="1">
    <citation type="journal article" date="2020" name="Fungal Divers.">
        <title>Resolving the Mortierellaceae phylogeny through synthesis of multi-gene phylogenetics and phylogenomics.</title>
        <authorList>
            <person name="Vandepol N."/>
            <person name="Liber J."/>
            <person name="Desiro A."/>
            <person name="Na H."/>
            <person name="Kennedy M."/>
            <person name="Barry K."/>
            <person name="Grigoriev I.V."/>
            <person name="Miller A.N."/>
            <person name="O'Donnell K."/>
            <person name="Stajich J.E."/>
            <person name="Bonito G."/>
        </authorList>
    </citation>
    <scope>NUCLEOTIDE SEQUENCE</scope>
    <source>
        <strain evidence="2">CK1249</strain>
    </source>
</reference>
<name>A0A9P6JDU6_MORAP</name>
<proteinExistence type="predicted"/>
<keyword evidence="3" id="KW-1185">Reference proteome</keyword>
<gene>
    <name evidence="2" type="ORF">BGZ70_007493</name>
</gene>
<dbReference type="AlphaFoldDB" id="A0A9P6JDU6"/>
<evidence type="ECO:0000313" key="3">
    <source>
        <dbReference type="Proteomes" id="UP000738359"/>
    </source>
</evidence>